<dbReference type="RefSeq" id="WP_095660346.1">
    <property type="nucleotide sequence ID" value="NZ_CP019688.1"/>
</dbReference>
<protein>
    <submittedName>
        <fullName evidence="2">Uncharacterized protein</fullName>
    </submittedName>
</protein>
<feature type="transmembrane region" description="Helical" evidence="1">
    <location>
        <begin position="17"/>
        <end position="36"/>
    </location>
</feature>
<dbReference type="EMBL" id="CP019688">
    <property type="protein sequence ID" value="AQQ15690.1"/>
    <property type="molecule type" value="Genomic_DNA"/>
</dbReference>
<dbReference type="OrthoDB" id="4408746at2"/>
<name>A0A1Q2HY43_9CORY</name>
<organism evidence="2 3">
    <name type="scientific">Corynebacterium glaucum</name>
    <dbReference type="NCBI Taxonomy" id="187491"/>
    <lineage>
        <taxon>Bacteria</taxon>
        <taxon>Bacillati</taxon>
        <taxon>Actinomycetota</taxon>
        <taxon>Actinomycetes</taxon>
        <taxon>Mycobacteriales</taxon>
        <taxon>Corynebacteriaceae</taxon>
        <taxon>Corynebacterium</taxon>
    </lineage>
</organism>
<reference evidence="2 3" key="1">
    <citation type="submission" date="2016-12" db="EMBL/GenBank/DDBJ databases">
        <authorList>
            <person name="Song W.-J."/>
            <person name="Kurnit D.M."/>
        </authorList>
    </citation>
    <scope>NUCLEOTIDE SEQUENCE [LARGE SCALE GENOMIC DNA]</scope>
    <source>
        <strain evidence="2 3">DSM 30827</strain>
    </source>
</reference>
<dbReference type="KEGG" id="cgv:CGLAU_08675"/>
<dbReference type="Proteomes" id="UP000217209">
    <property type="component" value="Chromosome"/>
</dbReference>
<sequence>MTTRAIPESVTRRKRRILFTDVAFGFYQFALITHFFQPGISNVLWILSGLVAAFGTIQLRRSIGGADLPDAELDEYELTRHLEAREDGLKTSLVISTVLFVITGFLAIAAKLWFEPTGADVAIFFGKAICFQLAFVPFAVARSLAGKINRDELISAG</sequence>
<feature type="transmembrane region" description="Helical" evidence="1">
    <location>
        <begin position="42"/>
        <end position="59"/>
    </location>
</feature>
<keyword evidence="3" id="KW-1185">Reference proteome</keyword>
<accession>A0A1Q2HY43</accession>
<evidence type="ECO:0000313" key="2">
    <source>
        <dbReference type="EMBL" id="AQQ15690.1"/>
    </source>
</evidence>
<proteinExistence type="predicted"/>
<feature type="transmembrane region" description="Helical" evidence="1">
    <location>
        <begin position="93"/>
        <end position="114"/>
    </location>
</feature>
<feature type="transmembrane region" description="Helical" evidence="1">
    <location>
        <begin position="120"/>
        <end position="140"/>
    </location>
</feature>
<evidence type="ECO:0000256" key="1">
    <source>
        <dbReference type="SAM" id="Phobius"/>
    </source>
</evidence>
<evidence type="ECO:0000313" key="3">
    <source>
        <dbReference type="Proteomes" id="UP000217209"/>
    </source>
</evidence>
<keyword evidence="1" id="KW-1133">Transmembrane helix</keyword>
<gene>
    <name evidence="2" type="ORF">CGLAU_08675</name>
</gene>
<keyword evidence="1" id="KW-0812">Transmembrane</keyword>
<dbReference type="AlphaFoldDB" id="A0A1Q2HY43"/>
<keyword evidence="1" id="KW-0472">Membrane</keyword>